<dbReference type="EMBL" id="CR522870">
    <property type="protein sequence ID" value="CAG36915.1"/>
    <property type="molecule type" value="Genomic_DNA"/>
</dbReference>
<dbReference type="Proteomes" id="UP000000602">
    <property type="component" value="Chromosome"/>
</dbReference>
<keyword evidence="5 11" id="KW-0004">4Fe-4S</keyword>
<organism evidence="14 15">
    <name type="scientific">Desulfotalea psychrophila (strain LSv54 / DSM 12343)</name>
    <dbReference type="NCBI Taxonomy" id="177439"/>
    <lineage>
        <taxon>Bacteria</taxon>
        <taxon>Pseudomonadati</taxon>
        <taxon>Thermodesulfobacteriota</taxon>
        <taxon>Desulfobulbia</taxon>
        <taxon>Desulfobulbales</taxon>
        <taxon>Desulfocapsaceae</taxon>
        <taxon>Desulfotalea</taxon>
    </lineage>
</organism>
<comment type="similarity">
    <text evidence="3 11">Belongs to the iron-sulfur dependent L-serine dehydratase family.</text>
</comment>
<comment type="cofactor">
    <cofactor evidence="1 11">
        <name>[4Fe-4S] cluster</name>
        <dbReference type="ChEBI" id="CHEBI:49883"/>
    </cofactor>
</comment>
<dbReference type="STRING" id="177439.DP2186"/>
<evidence type="ECO:0000256" key="6">
    <source>
        <dbReference type="ARBA" id="ARBA00022723"/>
    </source>
</evidence>
<dbReference type="OrthoDB" id="9805537at2"/>
<accession>Q6AL60</accession>
<evidence type="ECO:0000256" key="5">
    <source>
        <dbReference type="ARBA" id="ARBA00022485"/>
    </source>
</evidence>
<evidence type="ECO:0000313" key="15">
    <source>
        <dbReference type="Proteomes" id="UP000000602"/>
    </source>
</evidence>
<dbReference type="HOGENOM" id="CLU_022305_0_1_7"/>
<name>Q6AL60_DESPS</name>
<dbReference type="Pfam" id="PF03315">
    <property type="entry name" value="SDH_beta"/>
    <property type="match status" value="2"/>
</dbReference>
<dbReference type="InterPro" id="IPR005131">
    <property type="entry name" value="Ser_deHydtase_bsu"/>
</dbReference>
<evidence type="ECO:0000256" key="7">
    <source>
        <dbReference type="ARBA" id="ARBA00023004"/>
    </source>
</evidence>
<proteinExistence type="inferred from homology"/>
<keyword evidence="15" id="KW-1185">Reference proteome</keyword>
<keyword evidence="7 11" id="KW-0408">Iron</keyword>
<protein>
    <recommendedName>
        <fullName evidence="11">L-serine dehydratase</fullName>
        <ecNumber evidence="11">4.3.1.17</ecNumber>
    </recommendedName>
</protein>
<keyword evidence="4 11" id="KW-0312">Gluconeogenesis</keyword>
<dbReference type="GO" id="GO:0006094">
    <property type="term" value="P:gluconeogenesis"/>
    <property type="evidence" value="ECO:0007669"/>
    <property type="project" value="UniProtKB-KW"/>
</dbReference>
<evidence type="ECO:0000313" key="14">
    <source>
        <dbReference type="EMBL" id="CAG36915.1"/>
    </source>
</evidence>
<keyword evidence="9 11" id="KW-0456">Lyase</keyword>
<dbReference type="Pfam" id="PF03313">
    <property type="entry name" value="SDH_alpha"/>
    <property type="match status" value="1"/>
</dbReference>
<dbReference type="KEGG" id="dps:DP2186"/>
<feature type="domain" description="Serine dehydratase-like alpha subunit" evidence="12">
    <location>
        <begin position="156"/>
        <end position="394"/>
    </location>
</feature>
<dbReference type="GO" id="GO:0003941">
    <property type="term" value="F:L-serine ammonia-lyase activity"/>
    <property type="evidence" value="ECO:0007669"/>
    <property type="project" value="UniProtKB-UniRule"/>
</dbReference>
<dbReference type="PANTHER" id="PTHR30182:SF1">
    <property type="entry name" value="L-SERINE DEHYDRATASE 1"/>
    <property type="match status" value="1"/>
</dbReference>
<keyword evidence="6 11" id="KW-0479">Metal-binding</keyword>
<dbReference type="RefSeq" id="WP_011189427.1">
    <property type="nucleotide sequence ID" value="NC_006138.1"/>
</dbReference>
<evidence type="ECO:0000256" key="8">
    <source>
        <dbReference type="ARBA" id="ARBA00023014"/>
    </source>
</evidence>
<dbReference type="AlphaFoldDB" id="Q6AL60"/>
<dbReference type="GO" id="GO:0046872">
    <property type="term" value="F:metal ion binding"/>
    <property type="evidence" value="ECO:0007669"/>
    <property type="project" value="UniProtKB-KW"/>
</dbReference>
<evidence type="ECO:0000256" key="2">
    <source>
        <dbReference type="ARBA" id="ARBA00004742"/>
    </source>
</evidence>
<dbReference type="eggNOG" id="COG1760">
    <property type="taxonomic scope" value="Bacteria"/>
</dbReference>
<sequence length="402" mass="43218">MQSLQYLYRYGMGPSSSHTIGPNNAARLFKAKSKDAVSYRVSLYGSLSLTGKGHLTDKAIITALAPIPCEIVWIDKELSFHPNGMKLEALDGAGQVIDEWTTFSIGGGELRDEGAGASEQPHIYSQKSMADVLEWASFSGRPIWQLVEETEEKGFVEGYLADIWMKMQESIDAGLKREGVLQGGLKLSRKARDFMVQARRLKDTEGRTGLLSGYALAVAEENADGGFVVTAPTCGSCGILPSVLYYYFFEKGHSMRSILNAMATAGIIGNLVKENASISGAEVGCQGEVGTACAMAAGAVAQLMGGSPRQIEYAAEMALEHHLGLTCDPILGLVQVPCIERNAFAAVKAVACAEYSLLSDGSHLVSFDKVVKTMQKTGHDMLSLYRETSLGGLATSYFETHK</sequence>
<reference evidence="15" key="1">
    <citation type="journal article" date="2004" name="Environ. Microbiol.">
        <title>The genome of Desulfotalea psychrophila, a sulfate-reducing bacterium from permanently cold Arctic sediments.</title>
        <authorList>
            <person name="Rabus R."/>
            <person name="Ruepp A."/>
            <person name="Frickey T."/>
            <person name="Rattei T."/>
            <person name="Fartmann B."/>
            <person name="Stark M."/>
            <person name="Bauer M."/>
            <person name="Zibat A."/>
            <person name="Lombardot T."/>
            <person name="Becker I."/>
            <person name="Amann J."/>
            <person name="Gellner K."/>
            <person name="Teeling H."/>
            <person name="Leuschner W.D."/>
            <person name="Gloeckner F.-O."/>
            <person name="Lupas A.N."/>
            <person name="Amann R."/>
            <person name="Klenk H.-P."/>
        </authorList>
    </citation>
    <scope>NUCLEOTIDE SEQUENCE [LARGE SCALE GENOMIC DNA]</scope>
    <source>
        <strain evidence="15">DSM 12343 / LSv54</strain>
    </source>
</reference>
<comment type="catalytic activity">
    <reaction evidence="10 11">
        <text>L-serine = pyruvate + NH4(+)</text>
        <dbReference type="Rhea" id="RHEA:19169"/>
        <dbReference type="ChEBI" id="CHEBI:15361"/>
        <dbReference type="ChEBI" id="CHEBI:28938"/>
        <dbReference type="ChEBI" id="CHEBI:33384"/>
        <dbReference type="EC" id="4.3.1.17"/>
    </reaction>
</comment>
<comment type="pathway">
    <text evidence="2">Carbohydrate biosynthesis; gluconeogenesis.</text>
</comment>
<evidence type="ECO:0000256" key="1">
    <source>
        <dbReference type="ARBA" id="ARBA00001966"/>
    </source>
</evidence>
<dbReference type="PANTHER" id="PTHR30182">
    <property type="entry name" value="L-SERINE DEHYDRATASE"/>
    <property type="match status" value="1"/>
</dbReference>
<evidence type="ECO:0000256" key="10">
    <source>
        <dbReference type="ARBA" id="ARBA00049406"/>
    </source>
</evidence>
<feature type="domain" description="Serine dehydratase beta chain" evidence="13">
    <location>
        <begin position="75"/>
        <end position="113"/>
    </location>
</feature>
<evidence type="ECO:0000256" key="3">
    <source>
        <dbReference type="ARBA" id="ARBA00008636"/>
    </source>
</evidence>
<dbReference type="EC" id="4.3.1.17" evidence="11"/>
<evidence type="ECO:0000256" key="9">
    <source>
        <dbReference type="ARBA" id="ARBA00023239"/>
    </source>
</evidence>
<keyword evidence="8 11" id="KW-0411">Iron-sulfur</keyword>
<dbReference type="SUPFAM" id="SSF143548">
    <property type="entry name" value="Serine metabolism enzymes domain"/>
    <property type="match status" value="1"/>
</dbReference>
<evidence type="ECO:0000259" key="13">
    <source>
        <dbReference type="Pfam" id="PF03315"/>
    </source>
</evidence>
<evidence type="ECO:0000259" key="12">
    <source>
        <dbReference type="Pfam" id="PF03313"/>
    </source>
</evidence>
<dbReference type="NCBIfam" id="TIGR00720">
    <property type="entry name" value="sda_mono"/>
    <property type="match status" value="1"/>
</dbReference>
<dbReference type="InterPro" id="IPR005130">
    <property type="entry name" value="Ser_deHydtase-like_asu"/>
</dbReference>
<dbReference type="InterPro" id="IPR004644">
    <property type="entry name" value="Fe-S_L-Ser_mono"/>
</dbReference>
<dbReference type="Gene3D" id="3.30.1330.90">
    <property type="entry name" value="D-3-phosphoglycerate dehydrogenase, domain 3"/>
    <property type="match status" value="2"/>
</dbReference>
<evidence type="ECO:0000256" key="11">
    <source>
        <dbReference type="RuleBase" id="RU366059"/>
    </source>
</evidence>
<dbReference type="GO" id="GO:0051539">
    <property type="term" value="F:4 iron, 4 sulfur cluster binding"/>
    <property type="evidence" value="ECO:0007669"/>
    <property type="project" value="UniProtKB-UniRule"/>
</dbReference>
<dbReference type="InterPro" id="IPR029009">
    <property type="entry name" value="ASB_dom_sf"/>
</dbReference>
<dbReference type="InterPro" id="IPR051318">
    <property type="entry name" value="Fe-S_L-Ser"/>
</dbReference>
<feature type="domain" description="Serine dehydratase beta chain" evidence="13">
    <location>
        <begin position="6"/>
        <end position="65"/>
    </location>
</feature>
<gene>
    <name evidence="14" type="ordered locus">DP2186</name>
</gene>
<evidence type="ECO:0000256" key="4">
    <source>
        <dbReference type="ARBA" id="ARBA00022432"/>
    </source>
</evidence>